<keyword evidence="2" id="KW-0813">Transport</keyword>
<dbReference type="PANTHER" id="PTHR43776:SF7">
    <property type="entry name" value="D,D-DIPEPTIDE TRANSPORT ATP-BINDING PROTEIN DDPF-RELATED"/>
    <property type="match status" value="1"/>
</dbReference>
<dbReference type="InterPro" id="IPR003439">
    <property type="entry name" value="ABC_transporter-like_ATP-bd"/>
</dbReference>
<evidence type="ECO:0000256" key="3">
    <source>
        <dbReference type="ARBA" id="ARBA00022741"/>
    </source>
</evidence>
<dbReference type="SMART" id="SM00382">
    <property type="entry name" value="AAA"/>
    <property type="match status" value="1"/>
</dbReference>
<dbReference type="SUPFAM" id="SSF52540">
    <property type="entry name" value="P-loop containing nucleoside triphosphate hydrolases"/>
    <property type="match status" value="1"/>
</dbReference>
<dbReference type="InterPro" id="IPR027417">
    <property type="entry name" value="P-loop_NTPase"/>
</dbReference>
<proteinExistence type="inferred from homology"/>
<keyword evidence="4 7" id="KW-0067">ATP-binding</keyword>
<dbReference type="Gene3D" id="3.40.50.300">
    <property type="entry name" value="P-loop containing nucleotide triphosphate hydrolases"/>
    <property type="match status" value="1"/>
</dbReference>
<dbReference type="GO" id="GO:0016887">
    <property type="term" value="F:ATP hydrolysis activity"/>
    <property type="evidence" value="ECO:0007669"/>
    <property type="project" value="InterPro"/>
</dbReference>
<accession>A0A7D5KMH2</accession>
<keyword evidence="8" id="KW-1185">Reference proteome</keyword>
<feature type="compositionally biased region" description="Basic and acidic residues" evidence="5">
    <location>
        <begin position="1"/>
        <end position="18"/>
    </location>
</feature>
<dbReference type="Pfam" id="PF08352">
    <property type="entry name" value="oligo_HPY"/>
    <property type="match status" value="1"/>
</dbReference>
<dbReference type="KEGG" id="haly:HYG82_18685"/>
<evidence type="ECO:0000256" key="2">
    <source>
        <dbReference type="ARBA" id="ARBA00022448"/>
    </source>
</evidence>
<dbReference type="PROSITE" id="PS00211">
    <property type="entry name" value="ABC_TRANSPORTER_1"/>
    <property type="match status" value="1"/>
</dbReference>
<dbReference type="GO" id="GO:0005524">
    <property type="term" value="F:ATP binding"/>
    <property type="evidence" value="ECO:0007669"/>
    <property type="project" value="UniProtKB-KW"/>
</dbReference>
<name>A0A7D5KMH2_9EURY</name>
<dbReference type="EMBL" id="CP058601">
    <property type="protein sequence ID" value="QLG50718.1"/>
    <property type="molecule type" value="Genomic_DNA"/>
</dbReference>
<dbReference type="InterPro" id="IPR013563">
    <property type="entry name" value="Oligopep_ABC_C"/>
</dbReference>
<sequence>MTKADDQLSSTADRRQPTDDQPLIRAEGLEKSYTTADGFLDRLLGRTETVKAVDGIDLEIRPGETVGLVGESGCGKTTLGRALVRLLEPTAGSITYRGEEIADCSGTDLRELRTEIQYVFQDPVASLNPQLTVGDSIGEALAVHDIGPANRRDERIRDLLETVGLQAEHASRYPRELSGGQRQRIGIARALAVEPEFIVCDEPVSALDVSVQAGILNLLSDLQNEYGLSFLFITHDLSVVEHVADRVAVMYLGTLVETGTTAEVFNAPSHPYTEALLSAIPEPDPCWDGDRIVLEGSVPSPTDPPSGCRFHTRCPKIIPPAEYDLGADVFRAVMTLRIRLAEAEGQTGTGLEALLSRTRDDPETVPTALRKACGIPDRLSDPDADAVLEDALEAAATGNLVAARRRLASAFETPCETTEPPLEPGSADHPIACHRFDARFEADAEPTGRSYTN</sequence>
<dbReference type="PROSITE" id="PS50893">
    <property type="entry name" value="ABC_TRANSPORTER_2"/>
    <property type="match status" value="1"/>
</dbReference>
<dbReference type="Proteomes" id="UP000509241">
    <property type="component" value="Chromosome"/>
</dbReference>
<dbReference type="OrthoDB" id="18209at2157"/>
<feature type="domain" description="ABC transporter" evidence="6">
    <location>
        <begin position="24"/>
        <end position="277"/>
    </location>
</feature>
<dbReference type="CDD" id="cd03257">
    <property type="entry name" value="ABC_NikE_OppD_transporters"/>
    <property type="match status" value="1"/>
</dbReference>
<reference evidence="7 8" key="1">
    <citation type="submission" date="2020-07" db="EMBL/GenBank/DDBJ databases">
        <authorList>
            <person name="Cui H."/>
        </authorList>
    </citation>
    <scope>NUCLEOTIDE SEQUENCE [LARGE SCALE GENOMIC DNA]</scope>
    <source>
        <strain evidence="7 8">YPL8</strain>
    </source>
</reference>
<protein>
    <submittedName>
        <fullName evidence="7">ABC transporter ATP-binding protein</fullName>
    </submittedName>
</protein>
<evidence type="ECO:0000313" key="8">
    <source>
        <dbReference type="Proteomes" id="UP000509241"/>
    </source>
</evidence>
<feature type="region of interest" description="Disordered" evidence="5">
    <location>
        <begin position="1"/>
        <end position="22"/>
    </location>
</feature>
<comment type="similarity">
    <text evidence="1">Belongs to the ABC transporter superfamily.</text>
</comment>
<evidence type="ECO:0000313" key="7">
    <source>
        <dbReference type="EMBL" id="QLG50718.1"/>
    </source>
</evidence>
<keyword evidence="3" id="KW-0547">Nucleotide-binding</keyword>
<evidence type="ECO:0000256" key="4">
    <source>
        <dbReference type="ARBA" id="ARBA00022840"/>
    </source>
</evidence>
<organism evidence="7 8">
    <name type="scientific">Natrinema halophilum</name>
    <dbReference type="NCBI Taxonomy" id="1699371"/>
    <lineage>
        <taxon>Archaea</taxon>
        <taxon>Methanobacteriati</taxon>
        <taxon>Methanobacteriota</taxon>
        <taxon>Stenosarchaea group</taxon>
        <taxon>Halobacteria</taxon>
        <taxon>Halobacteriales</taxon>
        <taxon>Natrialbaceae</taxon>
        <taxon>Natrinema</taxon>
    </lineage>
</organism>
<evidence type="ECO:0000259" key="6">
    <source>
        <dbReference type="PROSITE" id="PS50893"/>
    </source>
</evidence>
<gene>
    <name evidence="7" type="ORF">HYG82_18685</name>
</gene>
<dbReference type="FunFam" id="3.40.50.300:FF:000016">
    <property type="entry name" value="Oligopeptide ABC transporter ATP-binding component"/>
    <property type="match status" value="1"/>
</dbReference>
<dbReference type="AlphaFoldDB" id="A0A7D5KMH2"/>
<dbReference type="NCBIfam" id="TIGR01727">
    <property type="entry name" value="oligo_HPY"/>
    <property type="match status" value="1"/>
</dbReference>
<dbReference type="Pfam" id="PF00005">
    <property type="entry name" value="ABC_tran"/>
    <property type="match status" value="1"/>
</dbReference>
<dbReference type="RefSeq" id="WP_179263487.1">
    <property type="nucleotide sequence ID" value="NZ_CP058601.1"/>
</dbReference>
<dbReference type="GO" id="GO:0015833">
    <property type="term" value="P:peptide transport"/>
    <property type="evidence" value="ECO:0007669"/>
    <property type="project" value="InterPro"/>
</dbReference>
<evidence type="ECO:0000256" key="1">
    <source>
        <dbReference type="ARBA" id="ARBA00005417"/>
    </source>
</evidence>
<evidence type="ECO:0000256" key="5">
    <source>
        <dbReference type="SAM" id="MobiDB-lite"/>
    </source>
</evidence>
<dbReference type="GeneID" id="56035362"/>
<dbReference type="InterPro" id="IPR050319">
    <property type="entry name" value="ABC_transp_ATP-bind"/>
</dbReference>
<dbReference type="InterPro" id="IPR003593">
    <property type="entry name" value="AAA+_ATPase"/>
</dbReference>
<dbReference type="InterPro" id="IPR017871">
    <property type="entry name" value="ABC_transporter-like_CS"/>
</dbReference>
<dbReference type="GO" id="GO:0055085">
    <property type="term" value="P:transmembrane transport"/>
    <property type="evidence" value="ECO:0007669"/>
    <property type="project" value="UniProtKB-ARBA"/>
</dbReference>
<dbReference type="PANTHER" id="PTHR43776">
    <property type="entry name" value="TRANSPORT ATP-BINDING PROTEIN"/>
    <property type="match status" value="1"/>
</dbReference>